<gene>
    <name evidence="2" type="ORF">IMZ08_04865</name>
</gene>
<dbReference type="Proteomes" id="UP001516662">
    <property type="component" value="Unassembled WGS sequence"/>
</dbReference>
<dbReference type="InterPro" id="IPR011528">
    <property type="entry name" value="NERD"/>
</dbReference>
<dbReference type="EMBL" id="JADCLJ010000009">
    <property type="protein sequence ID" value="MBE4907393.1"/>
    <property type="molecule type" value="Genomic_DNA"/>
</dbReference>
<evidence type="ECO:0000313" key="3">
    <source>
        <dbReference type="Proteomes" id="UP001516662"/>
    </source>
</evidence>
<dbReference type="RefSeq" id="WP_193534876.1">
    <property type="nucleotide sequence ID" value="NZ_JADCLJ010000009.1"/>
</dbReference>
<proteinExistence type="predicted"/>
<evidence type="ECO:0000259" key="1">
    <source>
        <dbReference type="PROSITE" id="PS50965"/>
    </source>
</evidence>
<feature type="domain" description="NERD" evidence="1">
    <location>
        <begin position="37"/>
        <end position="148"/>
    </location>
</feature>
<evidence type="ECO:0000313" key="2">
    <source>
        <dbReference type="EMBL" id="MBE4907393.1"/>
    </source>
</evidence>
<name>A0ABR9QFZ6_9BACI</name>
<sequence>MIIKTREEPLELKLLRYLNNRMKLSDKEVNYLISLEKGFKGEEKYDDWLKKYLIGEWIVINDLLLNYNKNVFQIDSLLVSSKKIYLFNVKNYEGDFYIESDRWYSPSGSEIKDPLLQLNRSETLLRQFLVDLGFGTQIESLLIFINPEFHLYQAPLKLPAIFPSQLNRFMTKLNMSTAKLRFRDIEFAKKLVTFHREDDPYSRLSDYSFDKLKKGIICAGCNSFFGKCSYNTLVCSKCGFIEDVVSAVMRSVEEYQLFFPDKKITMNSIHEWCEVITSKKAIRRILKKEFRQLGHGSSAYYVNE</sequence>
<keyword evidence="3" id="KW-1185">Reference proteome</keyword>
<dbReference type="PROSITE" id="PS50965">
    <property type="entry name" value="NERD"/>
    <property type="match status" value="1"/>
</dbReference>
<dbReference type="Pfam" id="PF08378">
    <property type="entry name" value="NERD"/>
    <property type="match status" value="1"/>
</dbReference>
<comment type="caution">
    <text evidence="2">The sequence shown here is derived from an EMBL/GenBank/DDBJ whole genome shotgun (WGS) entry which is preliminary data.</text>
</comment>
<reference evidence="2 3" key="1">
    <citation type="submission" date="2020-10" db="EMBL/GenBank/DDBJ databases">
        <title>Bacillus sp. HD4P25, an endophyte from a halophyte.</title>
        <authorList>
            <person name="Sun J.-Q."/>
        </authorList>
    </citation>
    <scope>NUCLEOTIDE SEQUENCE [LARGE SCALE GENOMIC DNA]</scope>
    <source>
        <strain evidence="2 3">YIM 93174</strain>
    </source>
</reference>
<organism evidence="2 3">
    <name type="scientific">Litchfieldia luteola</name>
    <dbReference type="NCBI Taxonomy" id="682179"/>
    <lineage>
        <taxon>Bacteria</taxon>
        <taxon>Bacillati</taxon>
        <taxon>Bacillota</taxon>
        <taxon>Bacilli</taxon>
        <taxon>Bacillales</taxon>
        <taxon>Bacillaceae</taxon>
        <taxon>Litchfieldia</taxon>
    </lineage>
</organism>
<protein>
    <submittedName>
        <fullName evidence="2">NERD domain-containing protein</fullName>
    </submittedName>
</protein>
<accession>A0ABR9QFZ6</accession>